<evidence type="ECO:0000313" key="4">
    <source>
        <dbReference type="Proteomes" id="UP001642540"/>
    </source>
</evidence>
<keyword evidence="4" id="KW-1185">Reference proteome</keyword>
<feature type="region of interest" description="Disordered" evidence="1">
    <location>
        <begin position="67"/>
        <end position="129"/>
    </location>
</feature>
<name>A0ABP1QX28_9HEXA</name>
<comment type="caution">
    <text evidence="3">The sequence shown here is derived from an EMBL/GenBank/DDBJ whole genome shotgun (WGS) entry which is preliminary data.</text>
</comment>
<feature type="chain" id="PRO_5046925273" evidence="2">
    <location>
        <begin position="24"/>
        <end position="267"/>
    </location>
</feature>
<sequence>MCNGGKVSAFLSVLPLIGELGLPAEEEESKLIPPPPAPVAKVQARVTADASDTVTTNVTGLIQALEVKPDNPVVPPVDPGDPLEKGGKKNNVKGQRSGHPTAKGTPPGSKRKMEDGRSPQPHISHNLKGKGLARDYYTDRLIVTRVILHVDTTTEDIAELLRSENIEWNDIEKLPLKFASQDYSSFHLTLLKGEREYDDFYKPELWPKGSFFKRWSVGKAHPHPPKTTDINNFTNNSISSLENNKPRHEINSDPITGIDLSYDDESS</sequence>
<keyword evidence="2" id="KW-0732">Signal</keyword>
<evidence type="ECO:0000313" key="3">
    <source>
        <dbReference type="EMBL" id="CAL8111044.1"/>
    </source>
</evidence>
<organism evidence="3 4">
    <name type="scientific">Orchesella dallaii</name>
    <dbReference type="NCBI Taxonomy" id="48710"/>
    <lineage>
        <taxon>Eukaryota</taxon>
        <taxon>Metazoa</taxon>
        <taxon>Ecdysozoa</taxon>
        <taxon>Arthropoda</taxon>
        <taxon>Hexapoda</taxon>
        <taxon>Collembola</taxon>
        <taxon>Entomobryomorpha</taxon>
        <taxon>Entomobryoidea</taxon>
        <taxon>Orchesellidae</taxon>
        <taxon>Orchesellinae</taxon>
        <taxon>Orchesella</taxon>
    </lineage>
</organism>
<feature type="region of interest" description="Disordered" evidence="1">
    <location>
        <begin position="223"/>
        <end position="267"/>
    </location>
</feature>
<reference evidence="3 4" key="1">
    <citation type="submission" date="2024-08" db="EMBL/GenBank/DDBJ databases">
        <authorList>
            <person name="Cucini C."/>
            <person name="Frati F."/>
        </authorList>
    </citation>
    <scope>NUCLEOTIDE SEQUENCE [LARGE SCALE GENOMIC DNA]</scope>
</reference>
<evidence type="ECO:0000256" key="2">
    <source>
        <dbReference type="SAM" id="SignalP"/>
    </source>
</evidence>
<feature type="signal peptide" evidence="2">
    <location>
        <begin position="1"/>
        <end position="23"/>
    </location>
</feature>
<feature type="compositionally biased region" description="Polar residues" evidence="1">
    <location>
        <begin position="228"/>
        <end position="243"/>
    </location>
</feature>
<accession>A0ABP1QX28</accession>
<evidence type="ECO:0000256" key="1">
    <source>
        <dbReference type="SAM" id="MobiDB-lite"/>
    </source>
</evidence>
<gene>
    <name evidence="3" type="ORF">ODALV1_LOCUS14675</name>
</gene>
<protein>
    <submittedName>
        <fullName evidence="3">Uncharacterized protein</fullName>
    </submittedName>
</protein>
<dbReference type="EMBL" id="CAXLJM020000046">
    <property type="protein sequence ID" value="CAL8111044.1"/>
    <property type="molecule type" value="Genomic_DNA"/>
</dbReference>
<proteinExistence type="predicted"/>
<dbReference type="Proteomes" id="UP001642540">
    <property type="component" value="Unassembled WGS sequence"/>
</dbReference>